<comment type="caution">
    <text evidence="2">The sequence shown here is derived from an EMBL/GenBank/DDBJ whole genome shotgun (WGS) entry which is preliminary data.</text>
</comment>
<evidence type="ECO:0000313" key="3">
    <source>
        <dbReference type="Proteomes" id="UP000540929"/>
    </source>
</evidence>
<dbReference type="Proteomes" id="UP000540929">
    <property type="component" value="Unassembled WGS sequence"/>
</dbReference>
<protein>
    <submittedName>
        <fullName evidence="2">Uncharacterized protein</fullName>
    </submittedName>
</protein>
<evidence type="ECO:0000313" key="4">
    <source>
        <dbReference type="Proteomes" id="UP000572540"/>
    </source>
</evidence>
<gene>
    <name evidence="2" type="ORF">GGD40_001298</name>
    <name evidence="1" type="ORF">GGD41_006448</name>
</gene>
<dbReference type="EMBL" id="JACCAS010000001">
    <property type="protein sequence ID" value="NYH21819.1"/>
    <property type="molecule type" value="Genomic_DNA"/>
</dbReference>
<organism evidence="2 3">
    <name type="scientific">Paraburkholderia bryophila</name>
    <dbReference type="NCBI Taxonomy" id="420952"/>
    <lineage>
        <taxon>Bacteria</taxon>
        <taxon>Pseudomonadati</taxon>
        <taxon>Pseudomonadota</taxon>
        <taxon>Betaproteobacteria</taxon>
        <taxon>Burkholderiales</taxon>
        <taxon>Burkholderiaceae</taxon>
        <taxon>Paraburkholderia</taxon>
    </lineage>
</organism>
<dbReference type="AlphaFoldDB" id="A0A7Y9WJ40"/>
<name>A0A7Y9WJ40_9BURK</name>
<dbReference type="EMBL" id="JACCAU010000001">
    <property type="protein sequence ID" value="NYH19220.1"/>
    <property type="molecule type" value="Genomic_DNA"/>
</dbReference>
<reference evidence="3 4" key="1">
    <citation type="submission" date="2020-07" db="EMBL/GenBank/DDBJ databases">
        <title>Exploring microbial biodiversity for novel pathways involved in the catabolism of aromatic compounds derived from lignin.</title>
        <authorList>
            <person name="Elkins J."/>
        </authorList>
    </citation>
    <scope>NUCLEOTIDE SEQUENCE [LARGE SCALE GENOMIC DNA]</scope>
    <source>
        <strain evidence="1 4">H2C3B</strain>
        <strain evidence="2 3">H2C3C</strain>
    </source>
</reference>
<keyword evidence="3" id="KW-1185">Reference proteome</keyword>
<dbReference type="Proteomes" id="UP000572540">
    <property type="component" value="Unassembled WGS sequence"/>
</dbReference>
<evidence type="ECO:0000313" key="1">
    <source>
        <dbReference type="EMBL" id="NYH19220.1"/>
    </source>
</evidence>
<evidence type="ECO:0000313" key="2">
    <source>
        <dbReference type="EMBL" id="NYH21819.1"/>
    </source>
</evidence>
<sequence>MKDLPLRFLAVKEPERVVLVEYFSCDDGAYGLSL</sequence>
<proteinExistence type="predicted"/>
<accession>A0A7Y9WJ40</accession>